<keyword evidence="3" id="KW-1185">Reference proteome</keyword>
<evidence type="ECO:0000313" key="3">
    <source>
        <dbReference type="Proteomes" id="UP000236021"/>
    </source>
</evidence>
<evidence type="ECO:0000256" key="1">
    <source>
        <dbReference type="SAM" id="Phobius"/>
    </source>
</evidence>
<sequence>MSSPSSTPFECRWRSSGLLLVLYLAAQALALAAILLSSAPFWLQLACLFLCLVHAVYVLPRSILLSSRNAWRGLRHDERGWSLWSERQGWRPIQLLPESLALPLVVVLRFRLPGRRVTGSVCVPCDALPREQHRRLRVRLKFSRRRWAAPE</sequence>
<keyword evidence="1" id="KW-0472">Membrane</keyword>
<dbReference type="Proteomes" id="UP000236021">
    <property type="component" value="Unassembled WGS sequence"/>
</dbReference>
<gene>
    <name evidence="2" type="ORF">CXK93_10105</name>
</gene>
<dbReference type="RefSeq" id="WP_080695105.1">
    <property type="nucleotide sequence ID" value="NZ_CP007509.1"/>
</dbReference>
<dbReference type="Pfam" id="PF07254">
    <property type="entry name" value="Cpta_toxin"/>
    <property type="match status" value="1"/>
</dbReference>
<dbReference type="EMBL" id="POUI01000002">
    <property type="protein sequence ID" value="PNF84637.1"/>
    <property type="molecule type" value="Genomic_DNA"/>
</dbReference>
<dbReference type="InterPro" id="IPR009883">
    <property type="entry name" value="YgfX"/>
</dbReference>
<feature type="transmembrane region" description="Helical" evidence="1">
    <location>
        <begin position="42"/>
        <end position="59"/>
    </location>
</feature>
<accession>A0ABX4VZX8</accession>
<proteinExistence type="predicted"/>
<evidence type="ECO:0008006" key="4">
    <source>
        <dbReference type="Google" id="ProtNLM"/>
    </source>
</evidence>
<comment type="caution">
    <text evidence="2">The sequence shown here is derived from an EMBL/GenBank/DDBJ whole genome shotgun (WGS) entry which is preliminary data.</text>
</comment>
<keyword evidence="1" id="KW-1133">Transmembrane helix</keyword>
<protein>
    <recommendedName>
        <fullName evidence="4">Toxin CptA</fullName>
    </recommendedName>
</protein>
<name>A0ABX4VZX8_9GAMM</name>
<reference evidence="2 3" key="1">
    <citation type="submission" date="2018-01" db="EMBL/GenBank/DDBJ databases">
        <title>Denitrification phenotypes of diverse strains of Pseudomonas stutzeri.</title>
        <authorList>
            <person name="Milligan D.A."/>
            <person name="Bergaust L."/>
            <person name="Bakken L.R."/>
            <person name="Frostegard A."/>
        </authorList>
    </citation>
    <scope>NUCLEOTIDE SEQUENCE [LARGE SCALE GENOMIC DNA]</scope>
    <source>
        <strain evidence="2 3">ST27MN3</strain>
    </source>
</reference>
<organism evidence="2 3">
    <name type="scientific">Stutzerimonas decontaminans</name>
    <dbReference type="NCBI Taxonomy" id="3022791"/>
    <lineage>
        <taxon>Bacteria</taxon>
        <taxon>Pseudomonadati</taxon>
        <taxon>Pseudomonadota</taxon>
        <taxon>Gammaproteobacteria</taxon>
        <taxon>Pseudomonadales</taxon>
        <taxon>Pseudomonadaceae</taxon>
        <taxon>Stutzerimonas</taxon>
    </lineage>
</organism>
<keyword evidence="1" id="KW-0812">Transmembrane</keyword>
<evidence type="ECO:0000313" key="2">
    <source>
        <dbReference type="EMBL" id="PNF84637.1"/>
    </source>
</evidence>